<proteinExistence type="predicted"/>
<keyword evidence="2" id="KW-1185">Reference proteome</keyword>
<organism evidence="1 2">
    <name type="scientific">Diphasiastrum complanatum</name>
    <name type="common">Issler's clubmoss</name>
    <name type="synonym">Lycopodium complanatum</name>
    <dbReference type="NCBI Taxonomy" id="34168"/>
    <lineage>
        <taxon>Eukaryota</taxon>
        <taxon>Viridiplantae</taxon>
        <taxon>Streptophyta</taxon>
        <taxon>Embryophyta</taxon>
        <taxon>Tracheophyta</taxon>
        <taxon>Lycopodiopsida</taxon>
        <taxon>Lycopodiales</taxon>
        <taxon>Lycopodiaceae</taxon>
        <taxon>Lycopodioideae</taxon>
        <taxon>Diphasiastrum</taxon>
    </lineage>
</organism>
<reference evidence="2" key="1">
    <citation type="journal article" date="2024" name="Proc. Natl. Acad. Sci. U.S.A.">
        <title>Extraordinary preservation of gene collinearity over three hundred million years revealed in homosporous lycophytes.</title>
        <authorList>
            <person name="Li C."/>
            <person name="Wickell D."/>
            <person name="Kuo L.Y."/>
            <person name="Chen X."/>
            <person name="Nie B."/>
            <person name="Liao X."/>
            <person name="Peng D."/>
            <person name="Ji J."/>
            <person name="Jenkins J."/>
            <person name="Williams M."/>
            <person name="Shu S."/>
            <person name="Plott C."/>
            <person name="Barry K."/>
            <person name="Rajasekar S."/>
            <person name="Grimwood J."/>
            <person name="Han X."/>
            <person name="Sun S."/>
            <person name="Hou Z."/>
            <person name="He W."/>
            <person name="Dai G."/>
            <person name="Sun C."/>
            <person name="Schmutz J."/>
            <person name="Leebens-Mack J.H."/>
            <person name="Li F.W."/>
            <person name="Wang L."/>
        </authorList>
    </citation>
    <scope>NUCLEOTIDE SEQUENCE [LARGE SCALE GENOMIC DNA]</scope>
    <source>
        <strain evidence="2">cv. PW_Plant_1</strain>
    </source>
</reference>
<sequence>MTGGAHLDMARETRTKPEDDDLPTCVVCMDWLGTNGGPASFPCGHNGCLKCLQTVLKHSKQPMCPLCRTQFDSELVLGLNLELKGALERVQMSTHVESFLEADTYPVVQSLSCSYKSRVPLAGKDADNLFVSDQSPRIKEDVWAPVSVPPRNAKRVFPIDDGMTQARQNGVLSQRSQGPEVNAWNVLGGLFTILTGRGQPVHVHEETNQNWTHISAHHVEGMDVYSHTVLDNLWDPNLIPSAPLLSGARDDVQSILAVLEAEPPQWMPDSASFSCMQCATSFRPITCGRHHCRFCGGLFCRACSKGKCLLPSKFHERDPQRVCDTCYERLDPIQRILAERVSNAAQIATHDVTDLSCMRGWLNSPLGVSMEQEIYKATNSLRSYLQVGKLKSERSIPDAVLRGAKGLAIITVLKAGMMFTYKVGTGLVVARRSDGTWSAPSAITSFGIGWGAQAGGELTDFIIMLRTTKAVKAFSGRVHLSVGAGLSAAAGPVGRAAEADIRAGDGGAAACYTYSCSKEERQVRDLKGRYTLRSLILHRDLLAERSFKKQPSIDGAFVGVSLEGNIVIVRPDTNSRFYGDPYLTPLDILFGSVRQPRAAASLYASLHDLFAKVEAQHLLRCR</sequence>
<accession>A0ACC2BBP0</accession>
<name>A0ACC2BBP0_DIPCM</name>
<comment type="caution">
    <text evidence="1">The sequence shown here is derived from an EMBL/GenBank/DDBJ whole genome shotgun (WGS) entry which is preliminary data.</text>
</comment>
<dbReference type="Proteomes" id="UP001162992">
    <property type="component" value="Chromosome 16"/>
</dbReference>
<dbReference type="EMBL" id="CM055107">
    <property type="protein sequence ID" value="KAJ7527194.1"/>
    <property type="molecule type" value="Genomic_DNA"/>
</dbReference>
<gene>
    <name evidence="1" type="ORF">O6H91_16G041600</name>
</gene>
<evidence type="ECO:0000313" key="1">
    <source>
        <dbReference type="EMBL" id="KAJ7527194.1"/>
    </source>
</evidence>
<protein>
    <submittedName>
        <fullName evidence="1">Uncharacterized protein</fullName>
    </submittedName>
</protein>
<evidence type="ECO:0000313" key="2">
    <source>
        <dbReference type="Proteomes" id="UP001162992"/>
    </source>
</evidence>